<sequence>MASRMDLYRTKRNDDLGDPNYWDRKFKDIDARISVNEEQRDTLEEVIEEGRQVFREKANEVLLPLIKEVHEMADVGALLRTTSATEHDLSLGGKVFYIDEGHRLSFAAPAYVTIYRMESPQAAMLGEVVSYTKDTGELVVDVTKAEGTGYGGGWTVTVGNPSDTVDAIVGVFQARDDTKEYKNEAKLAQAGAVKAQELTEQARGETEAFAQSIHNDADRAEDAIDELETIKGSQSKIYLGAFAVDPLLDLNGDPLVKGAEYYNTVDKVKKIYDGNGWTVSYVPVGSEVTSVFGRMGNVTAQVGDYSSEKISRTVGAGGVDGATVEAALADLRSTADTDRSAKADKVRKVTGSGLATGGGDLSADRVIDVPEASDAEARQGTNGTKAMTARRTKAAIDALVPEADTTKHGKVILATPTQGSQGIAGVVVDAALMKASIDAAIDALVGGAPATLDQIHELADAIGDDPNFATTVANQIASKLDASNVTAWALQNLLGAGGASTVRSNLGVMSSTDINSALSDKSNTGHTHDDRYYTKSIADGRFLGKGATAANATKLGGHLASYFAAATSLGNYYNKTTSDSRYLGKAAKAADSDKVDGKHASELGASIALLEDQKPSGVHGQVGSTSWYVRHLNTEVSDPDGIVTLASNAFTVSKDCFAIISSPGRDISQYRLWNVTNNKPATGVTYSYSGGGYTFPNTFFARLTAGKKYRVEQKDNMVLSNVSASGAGVEVYTRVMLIG</sequence>
<dbReference type="STRING" id="655353.SAMN04488056_106119"/>
<name>A0A1I5HA61_9HYPH</name>
<gene>
    <name evidence="1" type="ORF">SAMN04488056_106119</name>
</gene>
<dbReference type="EMBL" id="FOVR01000006">
    <property type="protein sequence ID" value="SFO45155.1"/>
    <property type="molecule type" value="Genomic_DNA"/>
</dbReference>
<protein>
    <submittedName>
        <fullName evidence="1">Uncharacterized protein</fullName>
    </submittedName>
</protein>
<organism evidence="1 2">
    <name type="scientific">Cohaesibacter marisflavi</name>
    <dbReference type="NCBI Taxonomy" id="655353"/>
    <lineage>
        <taxon>Bacteria</taxon>
        <taxon>Pseudomonadati</taxon>
        <taxon>Pseudomonadota</taxon>
        <taxon>Alphaproteobacteria</taxon>
        <taxon>Hyphomicrobiales</taxon>
        <taxon>Cohaesibacteraceae</taxon>
    </lineage>
</organism>
<proteinExistence type="predicted"/>
<dbReference type="AlphaFoldDB" id="A0A1I5HA61"/>
<evidence type="ECO:0000313" key="1">
    <source>
        <dbReference type="EMBL" id="SFO45155.1"/>
    </source>
</evidence>
<dbReference type="OrthoDB" id="8256444at2"/>
<keyword evidence="2" id="KW-1185">Reference proteome</keyword>
<accession>A0A1I5HA61</accession>
<dbReference type="Proteomes" id="UP000199236">
    <property type="component" value="Unassembled WGS sequence"/>
</dbReference>
<evidence type="ECO:0000313" key="2">
    <source>
        <dbReference type="Proteomes" id="UP000199236"/>
    </source>
</evidence>
<dbReference type="RefSeq" id="WP_090072928.1">
    <property type="nucleotide sequence ID" value="NZ_FOVR01000006.1"/>
</dbReference>
<reference evidence="1 2" key="1">
    <citation type="submission" date="2016-10" db="EMBL/GenBank/DDBJ databases">
        <authorList>
            <person name="de Groot N.N."/>
        </authorList>
    </citation>
    <scope>NUCLEOTIDE SEQUENCE [LARGE SCALE GENOMIC DNA]</scope>
    <source>
        <strain evidence="1 2">CGMCC 1.9157</strain>
    </source>
</reference>